<name>A0A1C3J2A4_9VIBR</name>
<dbReference type="Proteomes" id="UP000092876">
    <property type="component" value="Unassembled WGS sequence"/>
</dbReference>
<reference evidence="2" key="1">
    <citation type="submission" date="2016-06" db="EMBL/GenBank/DDBJ databases">
        <authorList>
            <person name="Rodrigo-Torres Lidia"/>
            <person name="Arahal R.David."/>
        </authorList>
    </citation>
    <scope>NUCLEOTIDE SEQUENCE [LARGE SCALE GENOMIC DNA]</scope>
    <source>
        <strain evidence="2">CECT 7223</strain>
    </source>
</reference>
<dbReference type="EMBL" id="FLQP01000071">
    <property type="protein sequence ID" value="SBS67816.1"/>
    <property type="molecule type" value="Genomic_DNA"/>
</dbReference>
<sequence>MIERHSRDRLELKILKLEGNAFEDFFSEVMQLANRNFRPVKAHGRHGDKGNDGWQKGTGTYYQVYAPEDLKKSTQRAIDKLKGDFDKLVEYWESISPIKAYYFVVNDKYKGLPPEIEKAIGELQDDYPNVRIDLFTASDLEDVVWSLKSHELESVLGVSASDDDRYRVRNYLDSLSPALQELFEEGSEAGYFFPANAYHLIKDYFDDSNDWAYSRSLSSIHRVQDAQIDMRNSLIKLANIVTEDDYYELLPNQITYKLMIPHGTRGRDQAIDDRRELVGGLIDELARSYEYLRNYAI</sequence>
<evidence type="ECO:0000313" key="1">
    <source>
        <dbReference type="EMBL" id="SBS67816.1"/>
    </source>
</evidence>
<accession>A0A1C3J2A4</accession>
<evidence type="ECO:0000313" key="2">
    <source>
        <dbReference type="Proteomes" id="UP000092876"/>
    </source>
</evidence>
<proteinExistence type="predicted"/>
<dbReference type="AlphaFoldDB" id="A0A1C3J2A4"/>
<organism evidence="1 2">
    <name type="scientific">Vibrio atlanticus</name>
    <dbReference type="NCBI Taxonomy" id="693153"/>
    <lineage>
        <taxon>Bacteria</taxon>
        <taxon>Pseudomonadati</taxon>
        <taxon>Pseudomonadota</taxon>
        <taxon>Gammaproteobacteria</taxon>
        <taxon>Vibrionales</taxon>
        <taxon>Vibrionaceae</taxon>
        <taxon>Vibrio</taxon>
    </lineage>
</organism>
<dbReference type="RefSeq" id="WP_065680171.1">
    <property type="nucleotide sequence ID" value="NZ_AP025460.1"/>
</dbReference>
<dbReference type="GeneID" id="94231855"/>
<gene>
    <name evidence="1" type="ORF">VAT7223_03906</name>
</gene>
<protein>
    <submittedName>
        <fullName evidence="1">Uncharacterized protein</fullName>
    </submittedName>
</protein>